<protein>
    <submittedName>
        <fullName evidence="1">Uncharacterized protein</fullName>
    </submittedName>
</protein>
<evidence type="ECO:0000313" key="1">
    <source>
        <dbReference type="EMBL" id="EJF37717.1"/>
    </source>
</evidence>
<dbReference type="AlphaFoldDB" id="J0N043"/>
<proteinExistence type="predicted"/>
<name>J0N043_9ACTO</name>
<reference evidence="1 2" key="1">
    <citation type="submission" date="2012-05" db="EMBL/GenBank/DDBJ databases">
        <authorList>
            <person name="Harkins D.M."/>
            <person name="Madupu R."/>
            <person name="Durkin A.S."/>
            <person name="Torralba M."/>
            <person name="Methe B."/>
            <person name="Sutton G.G."/>
            <person name="Nelson K.E."/>
        </authorList>
    </citation>
    <scope>NUCLEOTIDE SEQUENCE [LARGE SCALE GENOMIC DNA]</scope>
    <source>
        <strain evidence="1 2">F0490</strain>
    </source>
</reference>
<comment type="caution">
    <text evidence="1">The sequence shown here is derived from an EMBL/GenBank/DDBJ whole genome shotgun (WGS) entry which is preliminary data.</text>
</comment>
<gene>
    <name evidence="1" type="ORF">HMPREF1317_1822</name>
</gene>
<dbReference type="Proteomes" id="UP000004578">
    <property type="component" value="Unassembled WGS sequence"/>
</dbReference>
<dbReference type="EMBL" id="AKFS01000275">
    <property type="protein sequence ID" value="EJF37717.1"/>
    <property type="molecule type" value="Genomic_DNA"/>
</dbReference>
<evidence type="ECO:0000313" key="2">
    <source>
        <dbReference type="Proteomes" id="UP000004578"/>
    </source>
</evidence>
<sequence>MTDRWNQRPDPTPLEGGASIRLALSGAVAGGGGPDLEGLVRGYAPGRRAHPVRYWPH</sequence>
<accession>J0N043</accession>
<keyword evidence="2" id="KW-1185">Reference proteome</keyword>
<organism evidence="1 2">
    <name type="scientific">Schaalia georgiae F0490</name>
    <dbReference type="NCBI Taxonomy" id="1125717"/>
    <lineage>
        <taxon>Bacteria</taxon>
        <taxon>Bacillati</taxon>
        <taxon>Actinomycetota</taxon>
        <taxon>Actinomycetes</taxon>
        <taxon>Actinomycetales</taxon>
        <taxon>Actinomycetaceae</taxon>
        <taxon>Schaalia</taxon>
    </lineage>
</organism>